<organism evidence="1">
    <name type="scientific">Arundo donax</name>
    <name type="common">Giant reed</name>
    <name type="synonym">Donax arundinaceus</name>
    <dbReference type="NCBI Taxonomy" id="35708"/>
    <lineage>
        <taxon>Eukaryota</taxon>
        <taxon>Viridiplantae</taxon>
        <taxon>Streptophyta</taxon>
        <taxon>Embryophyta</taxon>
        <taxon>Tracheophyta</taxon>
        <taxon>Spermatophyta</taxon>
        <taxon>Magnoliopsida</taxon>
        <taxon>Liliopsida</taxon>
        <taxon>Poales</taxon>
        <taxon>Poaceae</taxon>
        <taxon>PACMAD clade</taxon>
        <taxon>Arundinoideae</taxon>
        <taxon>Arundineae</taxon>
        <taxon>Arundo</taxon>
    </lineage>
</organism>
<dbReference type="EMBL" id="GBRH01167930">
    <property type="protein sequence ID" value="JAE29966.1"/>
    <property type="molecule type" value="Transcribed_RNA"/>
</dbReference>
<protein>
    <submittedName>
        <fullName evidence="1">Uncharacterized protein</fullName>
    </submittedName>
</protein>
<name>A0A0A9H539_ARUDO</name>
<reference evidence="1" key="2">
    <citation type="journal article" date="2015" name="Data Brief">
        <title>Shoot transcriptome of the giant reed, Arundo donax.</title>
        <authorList>
            <person name="Barrero R.A."/>
            <person name="Guerrero F.D."/>
            <person name="Moolhuijzen P."/>
            <person name="Goolsby J.A."/>
            <person name="Tidwell J."/>
            <person name="Bellgard S.E."/>
            <person name="Bellgard M.I."/>
        </authorList>
    </citation>
    <scope>NUCLEOTIDE SEQUENCE</scope>
    <source>
        <tissue evidence="1">Shoot tissue taken approximately 20 cm above the soil surface</tissue>
    </source>
</reference>
<proteinExistence type="predicted"/>
<sequence length="31" mass="3268">MGLENLGSRSFWKVGRETRTLGSAEGKGEGG</sequence>
<accession>A0A0A9H539</accession>
<reference evidence="1" key="1">
    <citation type="submission" date="2014-09" db="EMBL/GenBank/DDBJ databases">
        <authorList>
            <person name="Magalhaes I.L.F."/>
            <person name="Oliveira U."/>
            <person name="Santos F.R."/>
            <person name="Vidigal T.H.D.A."/>
            <person name="Brescovit A.D."/>
            <person name="Santos A.J."/>
        </authorList>
    </citation>
    <scope>NUCLEOTIDE SEQUENCE</scope>
    <source>
        <tissue evidence="1">Shoot tissue taken approximately 20 cm above the soil surface</tissue>
    </source>
</reference>
<dbReference type="AlphaFoldDB" id="A0A0A9H539"/>
<evidence type="ECO:0000313" key="1">
    <source>
        <dbReference type="EMBL" id="JAE29966.1"/>
    </source>
</evidence>